<dbReference type="CDD" id="cd05129">
    <property type="entry name" value="RasGAP_RAP6"/>
    <property type="match status" value="1"/>
</dbReference>
<dbReference type="InterPro" id="IPR001936">
    <property type="entry name" value="RasGAP_dom"/>
</dbReference>
<gene>
    <name evidence="3" type="ORF">KUTeg_021851</name>
</gene>
<feature type="domain" description="Ras-GAP" evidence="2">
    <location>
        <begin position="141"/>
        <end position="354"/>
    </location>
</feature>
<feature type="region of interest" description="Disordered" evidence="1">
    <location>
        <begin position="685"/>
        <end position="711"/>
    </location>
</feature>
<accession>A0ABQ9E8Y0</accession>
<proteinExistence type="predicted"/>
<dbReference type="SUPFAM" id="SSF48350">
    <property type="entry name" value="GTPase activation domain, GAP"/>
    <property type="match status" value="1"/>
</dbReference>
<feature type="region of interest" description="Disordered" evidence="1">
    <location>
        <begin position="596"/>
        <end position="662"/>
    </location>
</feature>
<keyword evidence="4" id="KW-1185">Reference proteome</keyword>
<dbReference type="Proteomes" id="UP001217089">
    <property type="component" value="Unassembled WGS sequence"/>
</dbReference>
<sequence length="1221" mass="135085">MAMAVDLLDLARHLKQERLFATSERDQLQKLFEDVKKVAEDLSHESWIARQQRVCLHSLIFHPQNISTKDCYGKSNQLESTYFVDSYKHLSYHDSKFGDLIKFLTENPRLLAHCIALGEKTSNQATNKVILSIISSIYGNLVLQDDEVLSLQMARTLVELQLTTSDDPRRLLRKGSCAFSETCRQIFDSLFSAKLFLTAALHEPVMRLLMEDEWFYDIDSQKALVRFPPQERIRRFGEPGTENHKTKCQEYRKFIVDKLVALTNRFIVSIKNNMHCFPVGLGWLVSQVYQILLKTEKFEVMKVRAICADLVFALFMCPAICDPEPHGITSDIFISHIARHNLMQIAQIIQVLAVSQWEEDSKDRDLYERFEKGCISNLLDALLDGMGPELPAVSSVNQSPTRASVLFTLPQLNELITFLQSVVSSLDESLTEKKQLEELLSGLSVSVLCTNTSVNQSTPTPTPTQTPPGTPAGQKKISKGNKKKSVLSPTSPGYVEESTAPSPLLSDTDHQTNQSTIDEVLVISLGTDVDCPGMMTEQKILSFEQENKRRRVKYNPVSSYDVGVGTNEIHEKRTRFSLSQDQESIGNTSDIQEAISEAASSHSVGSVDLENDDDNDDNFSDMISANVSGRGTPNISGRDTPLSQAEDVEEVPPPPPSLPETVQKNDRVDVTERFGKFEIKTELERDETKSTVSDTWSTDVLASDSEPPEQNQMDRLEEIAEEYVRHSLLARNDHVSEMSETASDAWSTDVLASDTDEKQCEVLSEFDQDDIGSVTDLASVSGDSAPSGVAQEGPGHQSPLLQQENLDNFGAVGGSGGAVGGSDNTDSVSAFTAGNVMSKFVPMRKNSASKTNVIIDNVFADDEGISSSNKPMKPIDTGDEVNRLSLPVKQRHHKGSHSRRLQYLSVPEPGTKSLLHSSQHENKSASSSQNERSTTESLSFENPVYNGGARPKTHPPRSTFPSCTFQEVETRNKSKSLSDSATAGATKNTDSGVSDLDCFSDGRDSTDLMLTSTEQQNSSLDVKRLSVGMSMFDPISSDQMDMDSKNMDSRNNNDKGLDNILDSIPGENSVLKSASHVLNASKHKNDMEINRTLEEPLISLSDEKNVPEGSRELNVNIHKRSLQEGESVLIHQLQNGVVHMDKIKDRRDSSTSSRSSSGSGNTSDGVPFAKSSRSTSFDNVSQKVDHIEGEDGDSEDRKGHKTKGFFKSFKDKLNKGKNIYM</sequence>
<dbReference type="InterPro" id="IPR008936">
    <property type="entry name" value="Rho_GTPase_activation_prot"/>
</dbReference>
<feature type="compositionally biased region" description="Polar residues" evidence="1">
    <location>
        <begin position="690"/>
        <end position="700"/>
    </location>
</feature>
<feature type="compositionally biased region" description="Polar residues" evidence="1">
    <location>
        <begin position="1171"/>
        <end position="1182"/>
    </location>
</feature>
<feature type="region of interest" description="Disordered" evidence="1">
    <location>
        <begin position="886"/>
        <end position="995"/>
    </location>
</feature>
<dbReference type="PROSITE" id="PS50018">
    <property type="entry name" value="RAS_GTPASE_ACTIV_2"/>
    <property type="match status" value="1"/>
</dbReference>
<feature type="compositionally biased region" description="Basic residues" evidence="1">
    <location>
        <begin position="889"/>
        <end position="900"/>
    </location>
</feature>
<dbReference type="EMBL" id="JARBDR010000919">
    <property type="protein sequence ID" value="KAJ8300332.1"/>
    <property type="molecule type" value="Genomic_DNA"/>
</dbReference>
<protein>
    <recommendedName>
        <fullName evidence="2">Ras-GAP domain-containing protein</fullName>
    </recommendedName>
</protein>
<evidence type="ECO:0000259" key="2">
    <source>
        <dbReference type="PROSITE" id="PS50018"/>
    </source>
</evidence>
<feature type="compositionally biased region" description="Polar residues" evidence="1">
    <location>
        <begin position="621"/>
        <end position="643"/>
    </location>
</feature>
<evidence type="ECO:0000313" key="4">
    <source>
        <dbReference type="Proteomes" id="UP001217089"/>
    </source>
</evidence>
<feature type="region of interest" description="Disordered" evidence="1">
    <location>
        <begin position="1139"/>
        <end position="1207"/>
    </location>
</feature>
<feature type="compositionally biased region" description="Polar residues" evidence="1">
    <location>
        <begin position="975"/>
        <end position="992"/>
    </location>
</feature>
<feature type="region of interest" description="Disordered" evidence="1">
    <location>
        <begin position="775"/>
        <end position="801"/>
    </location>
</feature>
<dbReference type="Gene3D" id="1.10.506.10">
    <property type="entry name" value="GTPase Activation - p120gap, domain 1"/>
    <property type="match status" value="1"/>
</dbReference>
<feature type="compositionally biased region" description="Acidic residues" evidence="1">
    <location>
        <begin position="609"/>
        <end position="619"/>
    </location>
</feature>
<name>A0ABQ9E8Y0_TEGGR</name>
<reference evidence="3 4" key="1">
    <citation type="submission" date="2022-12" db="EMBL/GenBank/DDBJ databases">
        <title>Chromosome-level genome of Tegillarca granosa.</title>
        <authorList>
            <person name="Kim J."/>
        </authorList>
    </citation>
    <scope>NUCLEOTIDE SEQUENCE [LARGE SCALE GENOMIC DNA]</scope>
    <source>
        <strain evidence="3">Teg-2019</strain>
        <tissue evidence="3">Adductor muscle</tissue>
    </source>
</reference>
<dbReference type="Pfam" id="PF00616">
    <property type="entry name" value="RasGAP"/>
    <property type="match status" value="1"/>
</dbReference>
<feature type="compositionally biased region" description="Basic residues" evidence="1">
    <location>
        <begin position="476"/>
        <end position="485"/>
    </location>
</feature>
<feature type="compositionally biased region" description="Basic and acidic residues" evidence="1">
    <location>
        <begin position="1139"/>
        <end position="1149"/>
    </location>
</feature>
<feature type="compositionally biased region" description="Pro residues" evidence="1">
    <location>
        <begin position="460"/>
        <end position="470"/>
    </location>
</feature>
<feature type="compositionally biased region" description="Polar residues" evidence="1">
    <location>
        <begin position="924"/>
        <end position="940"/>
    </location>
</feature>
<comment type="caution">
    <text evidence="3">The sequence shown here is derived from an EMBL/GenBank/DDBJ whole genome shotgun (WGS) entry which is preliminary data.</text>
</comment>
<feature type="region of interest" description="Disordered" evidence="1">
    <location>
        <begin position="452"/>
        <end position="512"/>
    </location>
</feature>
<organism evidence="3 4">
    <name type="scientific">Tegillarca granosa</name>
    <name type="common">Malaysian cockle</name>
    <name type="synonym">Anadara granosa</name>
    <dbReference type="NCBI Taxonomy" id="220873"/>
    <lineage>
        <taxon>Eukaryota</taxon>
        <taxon>Metazoa</taxon>
        <taxon>Spiralia</taxon>
        <taxon>Lophotrochozoa</taxon>
        <taxon>Mollusca</taxon>
        <taxon>Bivalvia</taxon>
        <taxon>Autobranchia</taxon>
        <taxon>Pteriomorphia</taxon>
        <taxon>Arcoida</taxon>
        <taxon>Arcoidea</taxon>
        <taxon>Arcidae</taxon>
        <taxon>Tegillarca</taxon>
    </lineage>
</organism>
<feature type="compositionally biased region" description="Low complexity" evidence="1">
    <location>
        <begin position="1150"/>
        <end position="1165"/>
    </location>
</feature>
<evidence type="ECO:0000256" key="1">
    <source>
        <dbReference type="SAM" id="MobiDB-lite"/>
    </source>
</evidence>
<evidence type="ECO:0000313" key="3">
    <source>
        <dbReference type="EMBL" id="KAJ8300332.1"/>
    </source>
</evidence>